<dbReference type="SUPFAM" id="SSF47336">
    <property type="entry name" value="ACP-like"/>
    <property type="match status" value="2"/>
</dbReference>
<dbReference type="Pfam" id="PF00109">
    <property type="entry name" value="ketoacyl-synt"/>
    <property type="match status" value="1"/>
</dbReference>
<dbReference type="InterPro" id="IPR042104">
    <property type="entry name" value="PKS_dehydratase_sf"/>
</dbReference>
<dbReference type="PROSITE" id="PS52019">
    <property type="entry name" value="PKS_MFAS_DH"/>
    <property type="match status" value="1"/>
</dbReference>
<dbReference type="InterPro" id="IPR020806">
    <property type="entry name" value="PKS_PP-bd"/>
</dbReference>
<dbReference type="Proteomes" id="UP000199352">
    <property type="component" value="Unassembled WGS sequence"/>
</dbReference>
<dbReference type="GO" id="GO:0004312">
    <property type="term" value="F:fatty acid synthase activity"/>
    <property type="evidence" value="ECO:0007669"/>
    <property type="project" value="TreeGrafter"/>
</dbReference>
<dbReference type="InterPro" id="IPR009081">
    <property type="entry name" value="PP-bd_ACP"/>
</dbReference>
<dbReference type="InterPro" id="IPR014043">
    <property type="entry name" value="Acyl_transferase_dom"/>
</dbReference>
<dbReference type="InterPro" id="IPR014031">
    <property type="entry name" value="Ketoacyl_synth_C"/>
</dbReference>
<accession>A0A1H9NJI7</accession>
<dbReference type="Pfam" id="PF08659">
    <property type="entry name" value="KR"/>
    <property type="match status" value="1"/>
</dbReference>
<feature type="domain" description="Carrier" evidence="6">
    <location>
        <begin position="1"/>
        <end position="74"/>
    </location>
</feature>
<dbReference type="GO" id="GO:0031177">
    <property type="term" value="F:phosphopantetheine binding"/>
    <property type="evidence" value="ECO:0007669"/>
    <property type="project" value="InterPro"/>
</dbReference>
<sequence>MVELVRRTVAEVLGYDSADEVEVDVPFGEQGVDSLLALDIRERIAAELGVALPPTIVFEAPTPALAAEYLDRVLSEAGSDDDVVVEVAPAADDPVVIVGMACRLPGGIDTVEGFWQLLLDEDEVIGPLPDDRGWDVEGTYDPDPDTPGSIYVRGGGFLQRVQDFDAGFFGISPREAIGMDPQQRLLLEVSWEALERAGIDPVSLRGTETGVYAGLFSSGYASVLAPVFDEVEGYLSMGTLTGVAAGRVAYALGLQGPAMSVDTACSSSLVTLHLAAQALHAGECDVALAGGVTVLADLTMHIEFCRERALSVDGRCRPFAEGADGFGPSEGAGMLVLQRMSDAVRQNRKVLAVVRGSAVNQDGASNGLSAPNGAAQQRVIRKALRNASLGPADVDIIEAHGTGTPLGDPIEAGALLATYGRRPADQPALVGSAKSNVGHTQAAAGVVGVIKAVLAMQHGVVPRSLHSDTPSSMVDWSAGAVTLADRTVAWPDRGRARRAAVSGFGVSGTNAHVILEQAPQAARSADAAADGPAVWTFAAKSPSALRAYAGKLRHFAEKVDDPAAAGRALVESRSAFAHRAVVFAADRAELVRGLASVAGGVADSRVVVGRVRTGPGPVFVFPGQGAQWPEMARDLLASAPVFARWISECERAFAPYVDWSLTAALRDGVDLSRVDVVQPALFAVLVGLARLWEHHGVLPSAVVGHSQGEIAAAYVAGALTLDDAARVVTLRSREIVALTGLGGMAAVMLGRAEVEHRLSPYGDALALAAVNGPAAMVVSGEVEALEKLLAELTADGVWSRRIDVDYASHSAAVDAIEAEVRAVLAPIRPQSSKITFVSTVTAGAVDTEGLDAGYWYRNLRSAVRFEEAIEFLRASGHRKFVEISPHPVLSTALNQIDDTAFVMHSQHRERTTPADFAMQVGVAHANGIDVDWATLLPPSPASFVDLPTYPFERAEYWPSAPVRRRMVTPVVTNALTGQTILSGVIGLSTHPWLADHAVRDVVVFPGAGFVDLALQAAQSVGLSGVGEFTIAAPLVLGEDTRHELQVIVGAEAGDTVEICARAEGEVDQPWVRHAAGVLIEAVRSTESAGMRPTGAETVDLQSLYGEAEQHGYHYGPAFQRLTGAWRDGGTTYANVALDPSQAGEAQYHALHPALLDACMHPMVATTAETVLPFLWDGVQLLASAATSLHVQLRQVADGELTLVATDPDGHLVLSVDRLLVRPVAADALSRVPGGLFELGWEPVVGPLPAQAAPVLNVSTDEKALPHQDVEAGSVLVLTCPPAAGPVADEVERITADVLRAVRNWLAEDRFAGTSLVVATENAVDTGGDVVAGLAHAPVWGLVRSAQTEHPDRTIVLLDLDGVTPLDDVVQEVVAAGAPQLAVRGGDLLAPKLIRASAPRQEPLDLDGTVLITGGLGTLGTRVAAHLVRQHGIRHLLLVGRRMPDDATLIVDELAELGAEVRVATCDVADREAVAALLDTVQPPLSGVVHTAGVIDDGMLADLDAERLHRVMAPKVRGAWNLHELTAEVPLFVSFSSASGVLGSPGQANYAAANTFLDALAAHRRALGQHGQSLAWGLWDEASGMTGHLDEAALRRLRRLGVVPMTTSYGLDLLDAAIGRSSALTVTARFDLAGADKETVPPLLRGLLPRTALRRAATATKPPVPLASVPPQQRRTVVLELVRASIAQICGYPAIDDVPEDKGLRELGVDSLSGVELRNRLNAATGLHLPVTLVFDHPTPAALADGVLLALDGGPTAPDRPETVRAAPLLTDEELFAFVDDTTVGRADG</sequence>
<dbReference type="PROSITE" id="PS50075">
    <property type="entry name" value="CARRIER"/>
    <property type="match status" value="2"/>
</dbReference>
<dbReference type="GO" id="GO:0004315">
    <property type="term" value="F:3-oxoacyl-[acyl-carrier-protein] synthase activity"/>
    <property type="evidence" value="ECO:0007669"/>
    <property type="project" value="InterPro"/>
</dbReference>
<dbReference type="RefSeq" id="WP_177221239.1">
    <property type="nucleotide sequence ID" value="NZ_FOFR01000010.1"/>
</dbReference>
<evidence type="ECO:0000313" key="10">
    <source>
        <dbReference type="Proteomes" id="UP000199352"/>
    </source>
</evidence>
<dbReference type="InterPro" id="IPR020841">
    <property type="entry name" value="PKS_Beta-ketoAc_synthase_dom"/>
</dbReference>
<evidence type="ECO:0000259" key="6">
    <source>
        <dbReference type="PROSITE" id="PS50075"/>
    </source>
</evidence>
<dbReference type="InterPro" id="IPR020807">
    <property type="entry name" value="PKS_DH"/>
</dbReference>
<evidence type="ECO:0000256" key="4">
    <source>
        <dbReference type="ARBA" id="ARBA00023315"/>
    </source>
</evidence>
<dbReference type="PANTHER" id="PTHR43775">
    <property type="entry name" value="FATTY ACID SYNTHASE"/>
    <property type="match status" value="1"/>
</dbReference>
<proteinExistence type="predicted"/>
<reference evidence="10" key="1">
    <citation type="submission" date="2016-10" db="EMBL/GenBank/DDBJ databases">
        <authorList>
            <person name="Varghese N."/>
            <person name="Submissions S."/>
        </authorList>
    </citation>
    <scope>NUCLEOTIDE SEQUENCE [LARGE SCALE GENOMIC DNA]</scope>
    <source>
        <strain evidence="10">CGMCC 4.3525</strain>
    </source>
</reference>
<dbReference type="SUPFAM" id="SSF55048">
    <property type="entry name" value="Probable ACP-binding domain of malonyl-CoA ACP transacylase"/>
    <property type="match status" value="1"/>
</dbReference>
<dbReference type="EMBL" id="FOFR01000010">
    <property type="protein sequence ID" value="SER36130.1"/>
    <property type="molecule type" value="Genomic_DNA"/>
</dbReference>
<dbReference type="InterPro" id="IPR018201">
    <property type="entry name" value="Ketoacyl_synth_AS"/>
</dbReference>
<dbReference type="InterPro" id="IPR057326">
    <property type="entry name" value="KR_dom"/>
</dbReference>
<dbReference type="PROSITE" id="PS00606">
    <property type="entry name" value="KS3_1"/>
    <property type="match status" value="1"/>
</dbReference>
<dbReference type="Gene3D" id="3.30.70.3290">
    <property type="match status" value="1"/>
</dbReference>
<dbReference type="InterPro" id="IPR036291">
    <property type="entry name" value="NAD(P)-bd_dom_sf"/>
</dbReference>
<feature type="region of interest" description="C-terminal hotdog fold" evidence="5">
    <location>
        <begin position="1095"/>
        <end position="1229"/>
    </location>
</feature>
<dbReference type="InterPro" id="IPR049552">
    <property type="entry name" value="PKS_DH_N"/>
</dbReference>
<dbReference type="Pfam" id="PF00550">
    <property type="entry name" value="PP-binding"/>
    <property type="match status" value="2"/>
</dbReference>
<keyword evidence="4" id="KW-0012">Acyltransferase</keyword>
<gene>
    <name evidence="9" type="ORF">SAMN05216188_110247</name>
</gene>
<evidence type="ECO:0000259" key="8">
    <source>
        <dbReference type="PROSITE" id="PS52019"/>
    </source>
</evidence>
<dbReference type="InterPro" id="IPR032821">
    <property type="entry name" value="PKS_assoc"/>
</dbReference>
<dbReference type="FunFam" id="3.40.47.10:FF:000019">
    <property type="entry name" value="Polyketide synthase type I"/>
    <property type="match status" value="1"/>
</dbReference>
<dbReference type="InterPro" id="IPR036736">
    <property type="entry name" value="ACP-like_sf"/>
</dbReference>
<keyword evidence="1" id="KW-0596">Phosphopantetheine</keyword>
<evidence type="ECO:0000313" key="9">
    <source>
        <dbReference type="EMBL" id="SER36130.1"/>
    </source>
</evidence>
<dbReference type="Gene3D" id="3.40.366.10">
    <property type="entry name" value="Malonyl-Coenzyme A Acyl Carrier Protein, domain 2"/>
    <property type="match status" value="1"/>
</dbReference>
<dbReference type="InterPro" id="IPR016036">
    <property type="entry name" value="Malonyl_transacylase_ACP-bd"/>
</dbReference>
<evidence type="ECO:0000256" key="2">
    <source>
        <dbReference type="ARBA" id="ARBA00022553"/>
    </source>
</evidence>
<dbReference type="PANTHER" id="PTHR43775:SF51">
    <property type="entry name" value="INACTIVE PHENOLPHTHIOCEROL SYNTHESIS POLYKETIDE SYNTHASE TYPE I PKS1-RELATED"/>
    <property type="match status" value="1"/>
</dbReference>
<dbReference type="Gene3D" id="1.10.1200.10">
    <property type="entry name" value="ACP-like"/>
    <property type="match status" value="2"/>
</dbReference>
<dbReference type="InterPro" id="IPR049900">
    <property type="entry name" value="PKS_mFAS_DH"/>
</dbReference>
<dbReference type="Gene3D" id="3.10.129.110">
    <property type="entry name" value="Polyketide synthase dehydratase"/>
    <property type="match status" value="1"/>
</dbReference>
<organism evidence="9 10">
    <name type="scientific">Lentzea xinjiangensis</name>
    <dbReference type="NCBI Taxonomy" id="402600"/>
    <lineage>
        <taxon>Bacteria</taxon>
        <taxon>Bacillati</taxon>
        <taxon>Actinomycetota</taxon>
        <taxon>Actinomycetes</taxon>
        <taxon>Pseudonocardiales</taxon>
        <taxon>Pseudonocardiaceae</taxon>
        <taxon>Lentzea</taxon>
    </lineage>
</organism>
<evidence type="ECO:0000256" key="5">
    <source>
        <dbReference type="PROSITE-ProRule" id="PRU01363"/>
    </source>
</evidence>
<dbReference type="InterPro" id="IPR049551">
    <property type="entry name" value="PKS_DH_C"/>
</dbReference>
<keyword evidence="2" id="KW-0597">Phosphoprotein</keyword>
<dbReference type="Pfam" id="PF21089">
    <property type="entry name" value="PKS_DH_N"/>
    <property type="match status" value="1"/>
</dbReference>
<dbReference type="InterPro" id="IPR013968">
    <property type="entry name" value="PKS_KR"/>
</dbReference>
<dbReference type="InterPro" id="IPR014030">
    <property type="entry name" value="Ketoacyl_synth_N"/>
</dbReference>
<dbReference type="FunFam" id="3.40.366.10:FF:000002">
    <property type="entry name" value="Probable polyketide synthase 2"/>
    <property type="match status" value="1"/>
</dbReference>
<dbReference type="Gene3D" id="3.40.50.720">
    <property type="entry name" value="NAD(P)-binding Rossmann-like Domain"/>
    <property type="match status" value="1"/>
</dbReference>
<dbReference type="SMART" id="SM00823">
    <property type="entry name" value="PKS_PP"/>
    <property type="match status" value="2"/>
</dbReference>
<feature type="active site" description="Proton donor; for dehydratase activity" evidence="5">
    <location>
        <position position="1156"/>
    </location>
</feature>
<dbReference type="InterPro" id="IPR016035">
    <property type="entry name" value="Acyl_Trfase/lysoPLipase"/>
</dbReference>
<evidence type="ECO:0000256" key="1">
    <source>
        <dbReference type="ARBA" id="ARBA00022450"/>
    </source>
</evidence>
<dbReference type="SUPFAM" id="SSF51735">
    <property type="entry name" value="NAD(P)-binding Rossmann-fold domains"/>
    <property type="match status" value="2"/>
</dbReference>
<dbReference type="PROSITE" id="PS52004">
    <property type="entry name" value="KS3_2"/>
    <property type="match status" value="1"/>
</dbReference>
<dbReference type="STRING" id="402600.SAMN05216188_110247"/>
<dbReference type="Pfam" id="PF02801">
    <property type="entry name" value="Ketoacyl-synt_C"/>
    <property type="match status" value="1"/>
</dbReference>
<dbReference type="InterPro" id="IPR001227">
    <property type="entry name" value="Ac_transferase_dom_sf"/>
</dbReference>
<dbReference type="SMART" id="SM00826">
    <property type="entry name" value="PKS_DH"/>
    <property type="match status" value="1"/>
</dbReference>
<keyword evidence="10" id="KW-1185">Reference proteome</keyword>
<protein>
    <submittedName>
        <fullName evidence="9">Acyl transferase domain-containing protein</fullName>
    </submittedName>
</protein>
<keyword evidence="3 9" id="KW-0808">Transferase</keyword>
<feature type="domain" description="Carrier" evidence="6">
    <location>
        <begin position="1675"/>
        <end position="1750"/>
    </location>
</feature>
<dbReference type="GO" id="GO:0006633">
    <property type="term" value="P:fatty acid biosynthetic process"/>
    <property type="evidence" value="ECO:0007669"/>
    <property type="project" value="InterPro"/>
</dbReference>
<dbReference type="Pfam" id="PF14765">
    <property type="entry name" value="PS-DH"/>
    <property type="match status" value="1"/>
</dbReference>
<feature type="domain" description="Ketosynthase family 3 (KS3)" evidence="7">
    <location>
        <begin position="92"/>
        <end position="517"/>
    </location>
</feature>
<evidence type="ECO:0000259" key="7">
    <source>
        <dbReference type="PROSITE" id="PS52004"/>
    </source>
</evidence>
<dbReference type="SUPFAM" id="SSF52151">
    <property type="entry name" value="FabD/lysophospholipase-like"/>
    <property type="match status" value="1"/>
</dbReference>
<dbReference type="Pfam" id="PF16197">
    <property type="entry name" value="KAsynt_C_assoc"/>
    <property type="match status" value="1"/>
</dbReference>
<dbReference type="SMART" id="SM00827">
    <property type="entry name" value="PKS_AT"/>
    <property type="match status" value="1"/>
</dbReference>
<dbReference type="SUPFAM" id="SSF53901">
    <property type="entry name" value="Thiolase-like"/>
    <property type="match status" value="1"/>
</dbReference>
<dbReference type="SMART" id="SM00822">
    <property type="entry name" value="PKS_KR"/>
    <property type="match status" value="1"/>
</dbReference>
<dbReference type="InterPro" id="IPR016039">
    <property type="entry name" value="Thiolase-like"/>
</dbReference>
<feature type="region of interest" description="N-terminal hotdog fold" evidence="5">
    <location>
        <begin position="964"/>
        <end position="1085"/>
    </location>
</feature>
<dbReference type="PROSITE" id="PS00012">
    <property type="entry name" value="PHOSPHOPANTETHEINE"/>
    <property type="match status" value="1"/>
</dbReference>
<dbReference type="CDD" id="cd00833">
    <property type="entry name" value="PKS"/>
    <property type="match status" value="1"/>
</dbReference>
<feature type="active site" description="Proton acceptor; for dehydratase activity" evidence="5">
    <location>
        <position position="996"/>
    </location>
</feature>
<dbReference type="SMART" id="SM01294">
    <property type="entry name" value="PKS_PP_betabranch"/>
    <property type="match status" value="1"/>
</dbReference>
<evidence type="ECO:0000256" key="3">
    <source>
        <dbReference type="ARBA" id="ARBA00022679"/>
    </source>
</evidence>
<dbReference type="Gene3D" id="3.40.47.10">
    <property type="match status" value="1"/>
</dbReference>
<dbReference type="InterPro" id="IPR050091">
    <property type="entry name" value="PKS_NRPS_Biosynth_Enz"/>
</dbReference>
<dbReference type="Pfam" id="PF00698">
    <property type="entry name" value="Acyl_transf_1"/>
    <property type="match status" value="1"/>
</dbReference>
<dbReference type="SMART" id="SM00825">
    <property type="entry name" value="PKS_KS"/>
    <property type="match status" value="1"/>
</dbReference>
<feature type="domain" description="PKS/mFAS DH" evidence="8">
    <location>
        <begin position="964"/>
        <end position="1229"/>
    </location>
</feature>
<name>A0A1H9NJI7_9PSEU</name>
<dbReference type="InterPro" id="IPR006162">
    <property type="entry name" value="Ppantetheine_attach_site"/>
</dbReference>
<dbReference type="CDD" id="cd08956">
    <property type="entry name" value="KR_3_FAS_SDR_x"/>
    <property type="match status" value="1"/>
</dbReference>